<protein>
    <submittedName>
        <fullName evidence="1">Uncharacterized protein</fullName>
    </submittedName>
</protein>
<dbReference type="HOGENOM" id="CLU_604185_0_0_1"/>
<gene>
    <name evidence="1" type="ORF">HYDPIDRAFT_111714</name>
</gene>
<evidence type="ECO:0000313" key="1">
    <source>
        <dbReference type="EMBL" id="KIJ64403.1"/>
    </source>
</evidence>
<keyword evidence="2" id="KW-1185">Reference proteome</keyword>
<dbReference type="OrthoDB" id="2745518at2759"/>
<name>A0A0C9W9H7_9AGAM</name>
<dbReference type="EMBL" id="KN839846">
    <property type="protein sequence ID" value="KIJ64403.1"/>
    <property type="molecule type" value="Genomic_DNA"/>
</dbReference>
<dbReference type="Proteomes" id="UP000053820">
    <property type="component" value="Unassembled WGS sequence"/>
</dbReference>
<accession>A0A0C9W9H7</accession>
<evidence type="ECO:0000313" key="2">
    <source>
        <dbReference type="Proteomes" id="UP000053820"/>
    </source>
</evidence>
<organism evidence="1 2">
    <name type="scientific">Hydnomerulius pinastri MD-312</name>
    <dbReference type="NCBI Taxonomy" id="994086"/>
    <lineage>
        <taxon>Eukaryota</taxon>
        <taxon>Fungi</taxon>
        <taxon>Dikarya</taxon>
        <taxon>Basidiomycota</taxon>
        <taxon>Agaricomycotina</taxon>
        <taxon>Agaricomycetes</taxon>
        <taxon>Agaricomycetidae</taxon>
        <taxon>Boletales</taxon>
        <taxon>Boletales incertae sedis</taxon>
        <taxon>Leucogyrophana</taxon>
    </lineage>
</organism>
<proteinExistence type="predicted"/>
<dbReference type="AlphaFoldDB" id="A0A0C9W9H7"/>
<sequence>MSKPSTSCFPFNADLTDNLLTTLPDFQSLENFVLSSKFVYDVFQYRSSSIFRAVARNQIGSALPQALRLMKCITGKLGLRPVEELFQEADFAPQYNVSPAEARMLADNASVVKALEDVFSWRGKDPRSKSNRLSDAESLRFQQSMYRFWLLSASYGPLAFENQSGDQESVRENIWSSIAKETLFLQSFGPLELIGIGEVHSFLHDVAQWATLVQPTAYTSKLRTPGCAYLLWGGPRMTLDAFLGRMPNFKAEDIQLPLWNALTGTFYQPDIASITGRWSPARGQSVRRRRSFILDDCFLQSIHCNQCLAEYSRTESMWSTYNWDYMILYTHPSRFIEDFLKREDKRTLDTVLSFADMYESTPYTQFVGEVFDLRSEVYKDWKREDWVCTQCMRGLLSDTINTWFRWRKDRKKIDGVVSYDGISVRLLPRLG</sequence>
<reference evidence="1 2" key="1">
    <citation type="submission" date="2014-04" db="EMBL/GenBank/DDBJ databases">
        <title>Evolutionary Origins and Diversification of the Mycorrhizal Mutualists.</title>
        <authorList>
            <consortium name="DOE Joint Genome Institute"/>
            <consortium name="Mycorrhizal Genomics Consortium"/>
            <person name="Kohler A."/>
            <person name="Kuo A."/>
            <person name="Nagy L.G."/>
            <person name="Floudas D."/>
            <person name="Copeland A."/>
            <person name="Barry K.W."/>
            <person name="Cichocki N."/>
            <person name="Veneault-Fourrey C."/>
            <person name="LaButti K."/>
            <person name="Lindquist E.A."/>
            <person name="Lipzen A."/>
            <person name="Lundell T."/>
            <person name="Morin E."/>
            <person name="Murat C."/>
            <person name="Riley R."/>
            <person name="Ohm R."/>
            <person name="Sun H."/>
            <person name="Tunlid A."/>
            <person name="Henrissat B."/>
            <person name="Grigoriev I.V."/>
            <person name="Hibbett D.S."/>
            <person name="Martin F."/>
        </authorList>
    </citation>
    <scope>NUCLEOTIDE SEQUENCE [LARGE SCALE GENOMIC DNA]</scope>
    <source>
        <strain evidence="1 2">MD-312</strain>
    </source>
</reference>